<comment type="similarity">
    <text evidence="4">Belongs to the CDIP1/LITAF family.</text>
</comment>
<evidence type="ECO:0000256" key="3">
    <source>
        <dbReference type="ARBA" id="ARBA00004630"/>
    </source>
</evidence>
<keyword evidence="6" id="KW-0862">Zinc</keyword>
<sequence length="123" mass="13506">MSNYNESKDAGVQIWQNRQPFHVESPSAGVTMNPIPSNNITVVRTAQVMVGPNPIQTTCPGCEKFIMSRISKKNNVGKYVCCLFLFLSGVCLPCACIPLCVWSPVKTSHFCPNCKAFLGMYVA</sequence>
<evidence type="ECO:0000259" key="9">
    <source>
        <dbReference type="PROSITE" id="PS51837"/>
    </source>
</evidence>
<dbReference type="RefSeq" id="XP_014248093.1">
    <property type="nucleotide sequence ID" value="XM_014392607.2"/>
</dbReference>
<dbReference type="PANTHER" id="PTHR23292:SF6">
    <property type="entry name" value="FI16602P1-RELATED"/>
    <property type="match status" value="1"/>
</dbReference>
<organism evidence="10 11">
    <name type="scientific">Cimex lectularius</name>
    <name type="common">Bed bug</name>
    <name type="synonym">Acanthia lectularia</name>
    <dbReference type="NCBI Taxonomy" id="79782"/>
    <lineage>
        <taxon>Eukaryota</taxon>
        <taxon>Metazoa</taxon>
        <taxon>Ecdysozoa</taxon>
        <taxon>Arthropoda</taxon>
        <taxon>Hexapoda</taxon>
        <taxon>Insecta</taxon>
        <taxon>Pterygota</taxon>
        <taxon>Neoptera</taxon>
        <taxon>Paraneoptera</taxon>
        <taxon>Hemiptera</taxon>
        <taxon>Heteroptera</taxon>
        <taxon>Panheteroptera</taxon>
        <taxon>Cimicomorpha</taxon>
        <taxon>Cimicidae</taxon>
        <taxon>Cimex</taxon>
    </lineage>
</organism>
<dbReference type="AlphaFoldDB" id="A0A8I6RMK6"/>
<dbReference type="OMA" id="CHNCKRT"/>
<name>A0A8I6RMK6_CIMLE</name>
<evidence type="ECO:0000256" key="5">
    <source>
        <dbReference type="ARBA" id="ARBA00022723"/>
    </source>
</evidence>
<dbReference type="EnsemblMetazoa" id="XM_014392607.2">
    <property type="protein sequence ID" value="XP_014248093.1"/>
    <property type="gene ID" value="LOC106665835"/>
</dbReference>
<comment type="subcellular location">
    <subcellularLocation>
        <location evidence="2">Endosome membrane</location>
        <topology evidence="2">Peripheral membrane protein</topology>
    </subcellularLocation>
    <subcellularLocation>
        <location evidence="1">Late endosome membrane</location>
    </subcellularLocation>
    <subcellularLocation>
        <location evidence="3">Lysosome membrane</location>
        <topology evidence="3">Peripheral membrane protein</topology>
        <orientation evidence="3">Cytoplasmic side</orientation>
    </subcellularLocation>
</comment>
<dbReference type="GO" id="GO:0008270">
    <property type="term" value="F:zinc ion binding"/>
    <property type="evidence" value="ECO:0007669"/>
    <property type="project" value="TreeGrafter"/>
</dbReference>
<dbReference type="PANTHER" id="PTHR23292">
    <property type="entry name" value="LIPOPOLYSACCHARIDE-INDUCED TUMOR NECROSIS FACTOR-ALPHA FACTOR"/>
    <property type="match status" value="1"/>
</dbReference>
<evidence type="ECO:0000313" key="10">
    <source>
        <dbReference type="EnsemblMetazoa" id="XP_014248093.1"/>
    </source>
</evidence>
<dbReference type="Proteomes" id="UP000494040">
    <property type="component" value="Unassembled WGS sequence"/>
</dbReference>
<dbReference type="Pfam" id="PF10601">
    <property type="entry name" value="zf-LITAF-like"/>
    <property type="match status" value="1"/>
</dbReference>
<feature type="transmembrane region" description="Helical" evidence="8">
    <location>
        <begin position="79"/>
        <end position="105"/>
    </location>
</feature>
<dbReference type="InterPro" id="IPR037519">
    <property type="entry name" value="LITAF_fam"/>
</dbReference>
<keyword evidence="8" id="KW-1133">Transmembrane helix</keyword>
<evidence type="ECO:0000256" key="8">
    <source>
        <dbReference type="SAM" id="Phobius"/>
    </source>
</evidence>
<keyword evidence="7 8" id="KW-0472">Membrane</keyword>
<accession>A0A8I6RMK6</accession>
<dbReference type="GeneID" id="106665835"/>
<proteinExistence type="inferred from homology"/>
<dbReference type="OrthoDB" id="6613563at2759"/>
<evidence type="ECO:0000313" key="11">
    <source>
        <dbReference type="Proteomes" id="UP000494040"/>
    </source>
</evidence>
<keyword evidence="8" id="KW-0812">Transmembrane</keyword>
<protein>
    <recommendedName>
        <fullName evidence="9">LITAF domain-containing protein</fullName>
    </recommendedName>
</protein>
<dbReference type="GO" id="GO:0005765">
    <property type="term" value="C:lysosomal membrane"/>
    <property type="evidence" value="ECO:0007669"/>
    <property type="project" value="UniProtKB-SubCell"/>
</dbReference>
<reference evidence="10" key="1">
    <citation type="submission" date="2022-01" db="UniProtKB">
        <authorList>
            <consortium name="EnsemblMetazoa"/>
        </authorList>
    </citation>
    <scope>IDENTIFICATION</scope>
</reference>
<dbReference type="KEGG" id="clec:106665835"/>
<evidence type="ECO:0000256" key="4">
    <source>
        <dbReference type="ARBA" id="ARBA00005975"/>
    </source>
</evidence>
<keyword evidence="5" id="KW-0479">Metal-binding</keyword>
<dbReference type="SMART" id="SM00714">
    <property type="entry name" value="LITAF"/>
    <property type="match status" value="1"/>
</dbReference>
<dbReference type="InterPro" id="IPR006629">
    <property type="entry name" value="LITAF"/>
</dbReference>
<evidence type="ECO:0000256" key="7">
    <source>
        <dbReference type="ARBA" id="ARBA00023136"/>
    </source>
</evidence>
<dbReference type="GO" id="GO:0031902">
    <property type="term" value="C:late endosome membrane"/>
    <property type="evidence" value="ECO:0007669"/>
    <property type="project" value="UniProtKB-SubCell"/>
</dbReference>
<evidence type="ECO:0000256" key="2">
    <source>
        <dbReference type="ARBA" id="ARBA00004481"/>
    </source>
</evidence>
<evidence type="ECO:0000256" key="1">
    <source>
        <dbReference type="ARBA" id="ARBA00004414"/>
    </source>
</evidence>
<feature type="domain" description="LITAF" evidence="9">
    <location>
        <begin position="39"/>
        <end position="123"/>
    </location>
</feature>
<dbReference type="PROSITE" id="PS51837">
    <property type="entry name" value="LITAF"/>
    <property type="match status" value="1"/>
</dbReference>
<evidence type="ECO:0000256" key="6">
    <source>
        <dbReference type="ARBA" id="ARBA00022833"/>
    </source>
</evidence>
<keyword evidence="11" id="KW-1185">Reference proteome</keyword>